<gene>
    <name evidence="3" type="ORF">H6P81_003458</name>
</gene>
<dbReference type="Pfam" id="PF10198">
    <property type="entry name" value="Ada3"/>
    <property type="match status" value="1"/>
</dbReference>
<evidence type="ECO:0000256" key="2">
    <source>
        <dbReference type="SAM" id="MobiDB-lite"/>
    </source>
</evidence>
<dbReference type="EMBL" id="JAINDJ010000002">
    <property type="protein sequence ID" value="KAG9458950.1"/>
    <property type="molecule type" value="Genomic_DNA"/>
</dbReference>
<feature type="region of interest" description="Disordered" evidence="2">
    <location>
        <begin position="609"/>
        <end position="664"/>
    </location>
</feature>
<proteinExistence type="predicted"/>
<organism evidence="3 4">
    <name type="scientific">Aristolochia fimbriata</name>
    <name type="common">White veined hardy Dutchman's pipe vine</name>
    <dbReference type="NCBI Taxonomy" id="158543"/>
    <lineage>
        <taxon>Eukaryota</taxon>
        <taxon>Viridiplantae</taxon>
        <taxon>Streptophyta</taxon>
        <taxon>Embryophyta</taxon>
        <taxon>Tracheophyta</taxon>
        <taxon>Spermatophyta</taxon>
        <taxon>Magnoliopsida</taxon>
        <taxon>Magnoliidae</taxon>
        <taxon>Piperales</taxon>
        <taxon>Aristolochiaceae</taxon>
        <taxon>Aristolochia</taxon>
    </lineage>
</organism>
<accession>A0AAV7FFM5</accession>
<feature type="compositionally biased region" description="Polar residues" evidence="2">
    <location>
        <begin position="1236"/>
        <end position="1249"/>
    </location>
</feature>
<feature type="compositionally biased region" description="Polar residues" evidence="2">
    <location>
        <begin position="314"/>
        <end position="340"/>
    </location>
</feature>
<feature type="compositionally biased region" description="Basic and acidic residues" evidence="2">
    <location>
        <begin position="542"/>
        <end position="555"/>
    </location>
</feature>
<feature type="compositionally biased region" description="Basic and acidic residues" evidence="2">
    <location>
        <begin position="300"/>
        <end position="311"/>
    </location>
</feature>
<feature type="compositionally biased region" description="Polar residues" evidence="2">
    <location>
        <begin position="468"/>
        <end position="477"/>
    </location>
</feature>
<feature type="compositionally biased region" description="Polar residues" evidence="2">
    <location>
        <begin position="763"/>
        <end position="775"/>
    </location>
</feature>
<feature type="compositionally biased region" description="Basic and acidic residues" evidence="2">
    <location>
        <begin position="341"/>
        <end position="366"/>
    </location>
</feature>
<evidence type="ECO:0000256" key="1">
    <source>
        <dbReference type="SAM" id="Coils"/>
    </source>
</evidence>
<feature type="region of interest" description="Disordered" evidence="2">
    <location>
        <begin position="737"/>
        <end position="776"/>
    </location>
</feature>
<comment type="caution">
    <text evidence="3">The sequence shown here is derived from an EMBL/GenBank/DDBJ whole genome shotgun (WGS) entry which is preliminary data.</text>
</comment>
<keyword evidence="1" id="KW-0175">Coiled coil</keyword>
<feature type="coiled-coil region" evidence="1">
    <location>
        <begin position="978"/>
        <end position="1009"/>
    </location>
</feature>
<feature type="region of interest" description="Disordered" evidence="2">
    <location>
        <begin position="1085"/>
        <end position="1108"/>
    </location>
</feature>
<feature type="region of interest" description="Disordered" evidence="2">
    <location>
        <begin position="1"/>
        <end position="20"/>
    </location>
</feature>
<name>A0AAV7FFM5_ARIFI</name>
<reference evidence="3 4" key="1">
    <citation type="submission" date="2021-07" db="EMBL/GenBank/DDBJ databases">
        <title>The Aristolochia fimbriata genome: insights into angiosperm evolution, floral development and chemical biosynthesis.</title>
        <authorList>
            <person name="Jiao Y."/>
        </authorList>
    </citation>
    <scope>NUCLEOTIDE SEQUENCE [LARGE SCALE GENOMIC DNA]</scope>
    <source>
        <strain evidence="3">IBCAS-2021</strain>
        <tissue evidence="3">Leaf</tissue>
    </source>
</reference>
<dbReference type="PANTHER" id="PTHR31115:SF2">
    <property type="entry name" value="OS05G0107300 PROTEIN"/>
    <property type="match status" value="1"/>
</dbReference>
<sequence length="1314" mass="142690">MAGSTRFELASGSPEGSAFNATYTNGQRANYGGPTLDRSGSFREGIDNRMLTSGPSTSRGGPTSMEMPPLTQYLTLEMFTLAEPKFTRSVELRRILGASLGVTSEDHPFGSALVKPLSPLVTEELKRFRMSLLETSIKAKDRLKTINDSTVKLDKYRHTLFSRKRQRNEIATERSGGANLLKMGNQISQPPPDLATQRLEDRTKSGVPNKRVRTSMVEVRSEGRSTNVSRQGVLIDKERDTSRAGNGGPIQVEDKIRGLPAGGDGWDKKMKRKRSVGLVVTRAVDGDRDPKRGMGQRLNNEARPRSTEGHGFRSGSSSGVIGTNKLDGTSQPSSSSTRATPRNELDNVSHPSERRGAAGIDKEKVVMKGNSKLNLREDGQVGSPGAVTKGKASRALRTGSNVLLNSSSNFTRASGTLDGWEQAPCPSKGQPVGGINNRKRSIPTGSSSPPVAQWVGQRPQKISRTRRTNLVSPVSNNDESHIPSEGLATPDMGARLPPNETSGGPVLGRGMPSSSQPFKLKLENVASPAGLSESEESGAGDSKIKEKGIDNGEIEDRNVNAIHKVGTFVLPTKKSKILVKEDIGDGVRRQGRSGRAATQSRVCMPLAKEKVENAATTKPMRGSRPGSDRGESKSGRPPTKKLSDRKAFPRPGHVVNSSLSEFTGESDDDHEELLAAANFARSAGYHACSSAFWKKMEPIFALVNSEDIAYLRQQISFVEELDESLRPVPSGNLLCGTVPSESPQFGEGQGSQSNGTVPHKSSMAISSVGEPTNAESKIESENWFEKIIPLSQRLLAAFIVDDETEDCERRDTPFHYGSEDSPCGTISHIDNNELKDNDKMDSEIESEADMKIQKHCSIDSFSCDGSTASNNFRSPVVRSQLCGDETWQEEDGFGRLEVAVMTHHGRNSIEELQTLQANHSDISSLECNYQQMSLDDRILAELHSIGIFPEMVPDLAEGEDEEIGRDISRLKKGLHKQVRKKKGQLYKLEKAIQKAREKEEQELEELAMDKLIEMAYKRHLASRGGNSSNKSGVSKASKQAALAFAKRTMARYKKFRDTGKSCFSDPPYRDVIFSTPLNSTELGNSYGEIHNCQPDSRGSAAGATERHVSVNDKLEKAQSDAFQGAVHHEPLPKSKKREVLLDDVVNFSAARATSSMGNSLLGGAKGKRSERDRDQNKESTRGSVAKAGRPIGSNLKGERKTKTKPKQKTAQLSASGNGLVGRFTEPSNPVRACSDAMTNNSSKVNGETFDSSKDTEDPIDLTNLPLPGMDDLGVGDLGGQGQDLSSWLNFDADGLQDNDLMGLGIPMDDLNMIL</sequence>
<dbReference type="Proteomes" id="UP000825729">
    <property type="component" value="Unassembled WGS sequence"/>
</dbReference>
<feature type="region of interest" description="Disordered" evidence="2">
    <location>
        <begin position="233"/>
        <end position="393"/>
    </location>
</feature>
<feature type="region of interest" description="Disordered" evidence="2">
    <location>
        <begin position="415"/>
        <end position="555"/>
    </location>
</feature>
<feature type="compositionally biased region" description="Low complexity" evidence="2">
    <location>
        <begin position="52"/>
        <end position="64"/>
    </location>
</feature>
<feature type="region of interest" description="Disordered" evidence="2">
    <location>
        <begin position="29"/>
        <end position="66"/>
    </location>
</feature>
<dbReference type="InterPro" id="IPR019340">
    <property type="entry name" value="Histone_AcTrfase_su3"/>
</dbReference>
<feature type="region of interest" description="Disordered" evidence="2">
    <location>
        <begin position="1156"/>
        <end position="1261"/>
    </location>
</feature>
<protein>
    <submittedName>
        <fullName evidence="3">Uncharacterized protein</fullName>
    </submittedName>
</protein>
<evidence type="ECO:0000313" key="3">
    <source>
        <dbReference type="EMBL" id="KAG9458950.1"/>
    </source>
</evidence>
<keyword evidence="4" id="KW-1185">Reference proteome</keyword>
<dbReference type="PANTHER" id="PTHR31115">
    <property type="entry name" value="OS05G0107300 PROTEIN"/>
    <property type="match status" value="1"/>
</dbReference>
<evidence type="ECO:0000313" key="4">
    <source>
        <dbReference type="Proteomes" id="UP000825729"/>
    </source>
</evidence>
<feature type="compositionally biased region" description="Basic and acidic residues" evidence="2">
    <location>
        <begin position="1167"/>
        <end position="1180"/>
    </location>
</feature>